<proteinExistence type="predicted"/>
<dbReference type="AlphaFoldDB" id="A0A8J8NW44"/>
<accession>A0A8J8NW44</accession>
<evidence type="ECO:0000313" key="1">
    <source>
        <dbReference type="EMBL" id="TNV81264.1"/>
    </source>
</evidence>
<protein>
    <submittedName>
        <fullName evidence="1">Uncharacterized protein</fullName>
    </submittedName>
</protein>
<reference evidence="1" key="1">
    <citation type="submission" date="2019-06" db="EMBL/GenBank/DDBJ databases">
        <authorList>
            <person name="Zheng W."/>
        </authorList>
    </citation>
    <scope>NUCLEOTIDE SEQUENCE</scope>
    <source>
        <strain evidence="1">QDHG01</strain>
    </source>
</reference>
<name>A0A8J8NW44_HALGN</name>
<sequence length="618" mass="71859">MEAAQVLPLADDSILSSLELIESHLNQYLDQMHQELCPKASNNQLAYKSQLCEELHSEILLIGPPQSGKSTVIQVLTQMKEEFILNGPVFSNVLIRYMAVHESEQSYPIVGRILKWDEDRIVNAKSYKDIYSSSFVGVDKGMPEFKDLKGIAKGILQTRDIKNKTTTSNSFSSISESQLPVFELQVSIKKSMAQELGLKLINENLQFLEIQIGQCLNPSILAYMDRFQINLSPIFLLDLSQTISLQLANLFKLREFSHKSKTYPIVILTKLDGLWAKTKNDQMKKDSFFYLKQADQDHIVKDKVNDVACSIAYDLLTKAGIPIEQLSIFDPTQFQYSYKFQGFYNLKYVDIERSWNQECLKLEEGYRLVTGIDKICARIEKQYSQIIKSEFLQYFPVLMRRHFVSAILRCMPVDFLDGERKEILTSIESNFKANWEEWRVLNHPPIENSGETERGILEVETKESVIAMVLEFRAHIYDVVIYDALQELQRSYDKVVLKVKVQDRDQFSRQVMTGMSGNMAPRFRQGRDLKLIESLDKIHQETAIERQHFIKLFIANQMDLLLDCRTHFQTFTNTLIQDIIEYYVDHNEQLQMHLESVEKLPFRKWYSIRKELNKLAQV</sequence>
<comment type="caution">
    <text evidence="1">The sequence shown here is derived from an EMBL/GenBank/DDBJ whole genome shotgun (WGS) entry which is preliminary data.</text>
</comment>
<dbReference type="Proteomes" id="UP000785679">
    <property type="component" value="Unassembled WGS sequence"/>
</dbReference>
<dbReference type="EMBL" id="RRYP01006359">
    <property type="protein sequence ID" value="TNV81264.1"/>
    <property type="molecule type" value="Genomic_DNA"/>
</dbReference>
<organism evidence="1 2">
    <name type="scientific">Halteria grandinella</name>
    <dbReference type="NCBI Taxonomy" id="5974"/>
    <lineage>
        <taxon>Eukaryota</taxon>
        <taxon>Sar</taxon>
        <taxon>Alveolata</taxon>
        <taxon>Ciliophora</taxon>
        <taxon>Intramacronucleata</taxon>
        <taxon>Spirotrichea</taxon>
        <taxon>Stichotrichia</taxon>
        <taxon>Sporadotrichida</taxon>
        <taxon>Halteriidae</taxon>
        <taxon>Halteria</taxon>
    </lineage>
</organism>
<gene>
    <name evidence="1" type="ORF">FGO68_gene5801</name>
</gene>
<evidence type="ECO:0000313" key="2">
    <source>
        <dbReference type="Proteomes" id="UP000785679"/>
    </source>
</evidence>
<keyword evidence="2" id="KW-1185">Reference proteome</keyword>